<dbReference type="Pfam" id="PF00253">
    <property type="entry name" value="Ribosomal_S14"/>
    <property type="match status" value="1"/>
</dbReference>
<dbReference type="PANTHER" id="PTHR19836">
    <property type="entry name" value="30S RIBOSOMAL PROTEIN S14"/>
    <property type="match status" value="1"/>
</dbReference>
<dbReference type="GO" id="GO:0019843">
    <property type="term" value="F:rRNA binding"/>
    <property type="evidence" value="ECO:0007669"/>
    <property type="project" value="UniProtKB-UniRule"/>
</dbReference>
<sequence length="101" mass="11456">MAKKGKIVKNEKRRQMAARYREVRADLKAKIADPQTDMATREEAMARLQKLPRDGSPTRIVNRCAVSGRPRAYHRKFGVSRIALRELALEGKLPGVVKASW</sequence>
<name>A0A956NEG4_UNCEI</name>
<dbReference type="HAMAP" id="MF_00537">
    <property type="entry name" value="Ribosomal_uS14_1"/>
    <property type="match status" value="1"/>
</dbReference>
<keyword evidence="7" id="KW-0694">RNA-binding</keyword>
<reference evidence="8" key="2">
    <citation type="journal article" date="2021" name="Microbiome">
        <title>Successional dynamics and alternative stable states in a saline activated sludge microbial community over 9 years.</title>
        <authorList>
            <person name="Wang Y."/>
            <person name="Ye J."/>
            <person name="Ju F."/>
            <person name="Liu L."/>
            <person name="Boyd J.A."/>
            <person name="Deng Y."/>
            <person name="Parks D.H."/>
            <person name="Jiang X."/>
            <person name="Yin X."/>
            <person name="Woodcroft B.J."/>
            <person name="Tyson G.W."/>
            <person name="Hugenholtz P."/>
            <person name="Polz M.F."/>
            <person name="Zhang T."/>
        </authorList>
    </citation>
    <scope>NUCLEOTIDE SEQUENCE</scope>
    <source>
        <strain evidence="8">HKST-UBA02</strain>
    </source>
</reference>
<dbReference type="InterPro" id="IPR018271">
    <property type="entry name" value="Ribosomal_uS14_CS"/>
</dbReference>
<organism evidence="8 9">
    <name type="scientific">Eiseniibacteriota bacterium</name>
    <dbReference type="NCBI Taxonomy" id="2212470"/>
    <lineage>
        <taxon>Bacteria</taxon>
        <taxon>Candidatus Eiseniibacteriota</taxon>
    </lineage>
</organism>
<evidence type="ECO:0000256" key="6">
    <source>
        <dbReference type="ARBA" id="ARBA00047110"/>
    </source>
</evidence>
<evidence type="ECO:0000313" key="8">
    <source>
        <dbReference type="EMBL" id="MCA9757272.1"/>
    </source>
</evidence>
<dbReference type="SUPFAM" id="SSF57716">
    <property type="entry name" value="Glucocorticoid receptor-like (DNA-binding domain)"/>
    <property type="match status" value="1"/>
</dbReference>
<evidence type="ECO:0000313" key="9">
    <source>
        <dbReference type="Proteomes" id="UP000739538"/>
    </source>
</evidence>
<dbReference type="Proteomes" id="UP000739538">
    <property type="component" value="Unassembled WGS sequence"/>
</dbReference>
<dbReference type="InterPro" id="IPR001209">
    <property type="entry name" value="Ribosomal_uS14"/>
</dbReference>
<dbReference type="InterPro" id="IPR023036">
    <property type="entry name" value="Ribosomal_uS14_bac/plastid"/>
</dbReference>
<evidence type="ECO:0000256" key="7">
    <source>
        <dbReference type="HAMAP-Rule" id="MF_00537"/>
    </source>
</evidence>
<dbReference type="EMBL" id="JAGQHS010000090">
    <property type="protein sequence ID" value="MCA9757272.1"/>
    <property type="molecule type" value="Genomic_DNA"/>
</dbReference>
<dbReference type="GO" id="GO:0006412">
    <property type="term" value="P:translation"/>
    <property type="evidence" value="ECO:0007669"/>
    <property type="project" value="UniProtKB-UniRule"/>
</dbReference>
<keyword evidence="3 7" id="KW-0689">Ribosomal protein</keyword>
<dbReference type="GO" id="GO:0015935">
    <property type="term" value="C:small ribosomal subunit"/>
    <property type="evidence" value="ECO:0007669"/>
    <property type="project" value="TreeGrafter"/>
</dbReference>
<gene>
    <name evidence="7 8" type="primary">rpsN</name>
    <name evidence="8" type="ORF">KDA27_15810</name>
</gene>
<dbReference type="FunFam" id="1.10.287.1480:FF:000001">
    <property type="entry name" value="30S ribosomal protein S14"/>
    <property type="match status" value="1"/>
</dbReference>
<reference evidence="8" key="1">
    <citation type="submission" date="2020-04" db="EMBL/GenBank/DDBJ databases">
        <authorList>
            <person name="Zhang T."/>
        </authorList>
    </citation>
    <scope>NUCLEOTIDE SEQUENCE</scope>
    <source>
        <strain evidence="8">HKST-UBA02</strain>
    </source>
</reference>
<evidence type="ECO:0000256" key="2">
    <source>
        <dbReference type="ARBA" id="ARBA00009083"/>
    </source>
</evidence>
<dbReference type="PROSITE" id="PS00527">
    <property type="entry name" value="RIBOSOMAL_S14"/>
    <property type="match status" value="1"/>
</dbReference>
<dbReference type="GO" id="GO:0005737">
    <property type="term" value="C:cytoplasm"/>
    <property type="evidence" value="ECO:0007669"/>
    <property type="project" value="UniProtKB-ARBA"/>
</dbReference>
<comment type="similarity">
    <text evidence="2 7">Belongs to the universal ribosomal protein uS14 family.</text>
</comment>
<comment type="function">
    <text evidence="1 7">Binds 16S rRNA, required for the assembly of 30S particles and may also be responsible for determining the conformation of the 16S rRNA at the A site.</text>
</comment>
<dbReference type="Gene3D" id="1.10.287.1480">
    <property type="match status" value="1"/>
</dbReference>
<evidence type="ECO:0000256" key="3">
    <source>
        <dbReference type="ARBA" id="ARBA00022980"/>
    </source>
</evidence>
<dbReference type="PANTHER" id="PTHR19836:SF19">
    <property type="entry name" value="SMALL RIBOSOMAL SUBUNIT PROTEIN US14M"/>
    <property type="match status" value="1"/>
</dbReference>
<evidence type="ECO:0000256" key="1">
    <source>
        <dbReference type="ARBA" id="ARBA00003686"/>
    </source>
</evidence>
<comment type="caution">
    <text evidence="8">The sequence shown here is derived from an EMBL/GenBank/DDBJ whole genome shotgun (WGS) entry which is preliminary data.</text>
</comment>
<protein>
    <recommendedName>
        <fullName evidence="5 7">Small ribosomal subunit protein uS14</fullName>
    </recommendedName>
</protein>
<comment type="subunit">
    <text evidence="6 7">Part of the 30S ribosomal subunit. Contacts proteins S3 and S10.</text>
</comment>
<dbReference type="NCBIfam" id="NF006477">
    <property type="entry name" value="PRK08881.1"/>
    <property type="match status" value="1"/>
</dbReference>
<evidence type="ECO:0000256" key="4">
    <source>
        <dbReference type="ARBA" id="ARBA00023274"/>
    </source>
</evidence>
<dbReference type="GO" id="GO:0003735">
    <property type="term" value="F:structural constituent of ribosome"/>
    <property type="evidence" value="ECO:0007669"/>
    <property type="project" value="InterPro"/>
</dbReference>
<keyword evidence="4 7" id="KW-0687">Ribonucleoprotein</keyword>
<proteinExistence type="inferred from homology"/>
<keyword evidence="7" id="KW-0699">rRNA-binding</keyword>
<dbReference type="AlphaFoldDB" id="A0A956NEG4"/>
<evidence type="ECO:0000256" key="5">
    <source>
        <dbReference type="ARBA" id="ARBA00035167"/>
    </source>
</evidence>
<accession>A0A956NEG4</accession>